<evidence type="ECO:0000313" key="2">
    <source>
        <dbReference type="EMBL" id="QFI39925.1"/>
    </source>
</evidence>
<dbReference type="GO" id="GO:0003677">
    <property type="term" value="F:DNA binding"/>
    <property type="evidence" value="ECO:0007669"/>
    <property type="project" value="InterPro"/>
</dbReference>
<dbReference type="SUPFAM" id="SSF52540">
    <property type="entry name" value="P-loop containing nucleoside triphosphate hydrolases"/>
    <property type="match status" value="1"/>
</dbReference>
<protein>
    <submittedName>
        <fullName evidence="2">AAA family ATPase</fullName>
    </submittedName>
</protein>
<dbReference type="AlphaFoldDB" id="A0A5J6WSK4"/>
<dbReference type="InterPro" id="IPR014001">
    <property type="entry name" value="Helicase_ATP-bd"/>
</dbReference>
<dbReference type="KEGG" id="mmaa:FR932_19950"/>
<proteinExistence type="predicted"/>
<dbReference type="PANTHER" id="PTHR47396">
    <property type="entry name" value="TYPE I RESTRICTION ENZYME ECOKI R PROTEIN"/>
    <property type="match status" value="1"/>
</dbReference>
<dbReference type="GO" id="GO:0005829">
    <property type="term" value="C:cytosol"/>
    <property type="evidence" value="ECO:0007669"/>
    <property type="project" value="TreeGrafter"/>
</dbReference>
<dbReference type="GO" id="GO:0005524">
    <property type="term" value="F:ATP binding"/>
    <property type="evidence" value="ECO:0007669"/>
    <property type="project" value="InterPro"/>
</dbReference>
<dbReference type="SMART" id="SM00487">
    <property type="entry name" value="DEXDc"/>
    <property type="match status" value="1"/>
</dbReference>
<keyword evidence="3" id="KW-1185">Reference proteome</keyword>
<dbReference type="InterPro" id="IPR001650">
    <property type="entry name" value="Helicase_C-like"/>
</dbReference>
<reference evidence="2 3" key="1">
    <citation type="submission" date="2019-09" db="EMBL/GenBank/DDBJ databases">
        <title>Hybrid Assembly of the complete Genome of the Deep-Sea Bacterium Moritella marina from long Nanopore and Illumina reads.</title>
        <authorList>
            <person name="Magin S."/>
            <person name="Georgoulis A."/>
            <person name="Papadimitriou K."/>
            <person name="Iliakis G."/>
            <person name="Vorgias C.E."/>
        </authorList>
    </citation>
    <scope>NUCLEOTIDE SEQUENCE [LARGE SCALE GENOMIC DNA]</scope>
    <source>
        <strain evidence="2 3">MP-1</strain>
    </source>
</reference>
<evidence type="ECO:0000313" key="3">
    <source>
        <dbReference type="Proteomes" id="UP000327424"/>
    </source>
</evidence>
<dbReference type="Proteomes" id="UP000327424">
    <property type="component" value="Chromosome"/>
</dbReference>
<dbReference type="GO" id="GO:0016787">
    <property type="term" value="F:hydrolase activity"/>
    <property type="evidence" value="ECO:0007669"/>
    <property type="project" value="InterPro"/>
</dbReference>
<dbReference type="Gene3D" id="3.40.50.300">
    <property type="entry name" value="P-loop containing nucleotide triphosphate hydrolases"/>
    <property type="match status" value="2"/>
</dbReference>
<organism evidence="2 3">
    <name type="scientific">Moritella marina ATCC 15381</name>
    <dbReference type="NCBI Taxonomy" id="1202962"/>
    <lineage>
        <taxon>Bacteria</taxon>
        <taxon>Pseudomonadati</taxon>
        <taxon>Pseudomonadota</taxon>
        <taxon>Gammaproteobacteria</taxon>
        <taxon>Alteromonadales</taxon>
        <taxon>Moritellaceae</taxon>
        <taxon>Moritella</taxon>
    </lineage>
</organism>
<sequence>MLRNWQSECLNAALNKFTSGQPHFLCLATPGAGKTVMAAEVASSLKQQDYIDLVLCFSPSLAVAESIKSTFSWRLSCSFNGGIGSVGGSYTYQNMLYMNDEFWDLLKRYRVLVVFDEIHHCSGNSVIEANAWGMEILTKIQDYAAFTLALTGTPWRSDAQPISLARYSKPDGAIQCDFIYGLSEAVKDRVCRSPKIVLVDNDDLSITSSNKEDKCFNSIQELLMNESIPYSAIITNREAMLYLLGLSCHKLAEIRQLNPRAGGLVVASSVEHANELLSLLQNEFNQSAVIVTYRHDDPLNEITRFRTSDTKWIVSVGMVSEGTDIPRLQVCCHLSHIKTELYFRQVLGRILRISDAENQEAWLYTIAESQLSSFAERIAEDLPDNNTVIRLDRNTEQDFDIDNILGANAGKSNSTTAVDKLNVNIEWGLEINHSKLNVQDFVLTLGTFKQRLISVF</sequence>
<dbReference type="OrthoDB" id="5165890at2"/>
<name>A0A5J6WSK4_MORMI</name>
<dbReference type="Pfam" id="PF00271">
    <property type="entry name" value="Helicase_C"/>
    <property type="match status" value="1"/>
</dbReference>
<dbReference type="InterPro" id="IPR006935">
    <property type="entry name" value="Helicase/UvrB_N"/>
</dbReference>
<accession>A0A5J6WSK4</accession>
<dbReference type="InterPro" id="IPR050742">
    <property type="entry name" value="Helicase_Restrict-Modif_Enz"/>
</dbReference>
<dbReference type="Pfam" id="PF04851">
    <property type="entry name" value="ResIII"/>
    <property type="match status" value="1"/>
</dbReference>
<dbReference type="EMBL" id="CP044399">
    <property type="protein sequence ID" value="QFI39925.1"/>
    <property type="molecule type" value="Genomic_DNA"/>
</dbReference>
<gene>
    <name evidence="2" type="ORF">FR932_19950</name>
</gene>
<evidence type="ECO:0000259" key="1">
    <source>
        <dbReference type="SMART" id="SM00487"/>
    </source>
</evidence>
<dbReference type="InterPro" id="IPR027417">
    <property type="entry name" value="P-loop_NTPase"/>
</dbReference>
<dbReference type="RefSeq" id="WP_019442184.1">
    <property type="nucleotide sequence ID" value="NZ_ALOE01000026.1"/>
</dbReference>
<dbReference type="PANTHER" id="PTHR47396:SF1">
    <property type="entry name" value="ATP-DEPENDENT HELICASE IRC3-RELATED"/>
    <property type="match status" value="1"/>
</dbReference>
<feature type="domain" description="Helicase ATP-binding" evidence="1">
    <location>
        <begin position="2"/>
        <end position="189"/>
    </location>
</feature>